<evidence type="ECO:0000259" key="1">
    <source>
        <dbReference type="Pfam" id="PF00534"/>
    </source>
</evidence>
<dbReference type="eggNOG" id="COG0297">
    <property type="taxonomic scope" value="Bacteria"/>
</dbReference>
<name>C6XK26_HIRBI</name>
<sequence length="397" mass="44108">MRILLIHNFYGSEAPSGENRAFLLEKAMLEKNGHEVQTYTTHSDNLRKLGVLGNITGAIMTPWNPMTYDRVRRIVKKFKPDIVHAHNTFPIISPSIFYAAGDVARVLTLHNYRLFCSAAIPMRNGVVCTNCIDKKSVFSSVQHGCYRGSGFATLPIAAKISLHRSIGTWNRAIDSFVALSEFQKNLISKGGIDPNFIQVKPNFFPGTPDRIPYSKRKNSVVFAGRISEEKGIDILIEAWKEWGPDAPYLEVLGDGPLKSKLEKNTKGINNISFLGKMDSSEAEKIIGNSRLLILPSIWFEGFPMVVREALALGTPIAVSNIGPLPTIAELANGVVFEPGNSKSLVEMVQSALSDKKQMIERAAASIRAFEQNFSETTNHNILMNIYKSAIEKRRSRK</sequence>
<feature type="domain" description="Glycosyl transferase family 1" evidence="1">
    <location>
        <begin position="215"/>
        <end position="358"/>
    </location>
</feature>
<dbReference type="GO" id="GO:0016757">
    <property type="term" value="F:glycosyltransferase activity"/>
    <property type="evidence" value="ECO:0007669"/>
    <property type="project" value="InterPro"/>
</dbReference>
<keyword evidence="4" id="KW-1185">Reference proteome</keyword>
<evidence type="ECO:0000259" key="2">
    <source>
        <dbReference type="Pfam" id="PF13439"/>
    </source>
</evidence>
<dbReference type="CDD" id="cd03801">
    <property type="entry name" value="GT4_PimA-like"/>
    <property type="match status" value="1"/>
</dbReference>
<dbReference type="HOGENOM" id="CLU_009583_35_0_5"/>
<dbReference type="Pfam" id="PF00534">
    <property type="entry name" value="Glycos_transf_1"/>
    <property type="match status" value="1"/>
</dbReference>
<proteinExistence type="predicted"/>
<dbReference type="PANTHER" id="PTHR45947:SF13">
    <property type="entry name" value="TRANSFERASE"/>
    <property type="match status" value="1"/>
</dbReference>
<dbReference type="EMBL" id="CP001678">
    <property type="protein sequence ID" value="ACT59471.1"/>
    <property type="molecule type" value="Genomic_DNA"/>
</dbReference>
<feature type="domain" description="Glycosyltransferase subfamily 4-like N-terminal" evidence="2">
    <location>
        <begin position="29"/>
        <end position="203"/>
    </location>
</feature>
<dbReference type="Pfam" id="PF13439">
    <property type="entry name" value="Glyco_transf_4"/>
    <property type="match status" value="1"/>
</dbReference>
<dbReference type="PANTHER" id="PTHR45947">
    <property type="entry name" value="SULFOQUINOVOSYL TRANSFERASE SQD2"/>
    <property type="match status" value="1"/>
</dbReference>
<evidence type="ECO:0000313" key="3">
    <source>
        <dbReference type="EMBL" id="ACT59471.1"/>
    </source>
</evidence>
<accession>C6XK26</accession>
<dbReference type="InterPro" id="IPR028098">
    <property type="entry name" value="Glyco_trans_4-like_N"/>
</dbReference>
<dbReference type="STRING" id="582402.Hbal_1785"/>
<dbReference type="CAZy" id="GT4">
    <property type="family name" value="Glycosyltransferase Family 4"/>
</dbReference>
<organism evidence="3 4">
    <name type="scientific">Hirschia baltica (strain ATCC 49814 / DSM 5838 / IFAM 1418)</name>
    <dbReference type="NCBI Taxonomy" id="582402"/>
    <lineage>
        <taxon>Bacteria</taxon>
        <taxon>Pseudomonadati</taxon>
        <taxon>Pseudomonadota</taxon>
        <taxon>Alphaproteobacteria</taxon>
        <taxon>Hyphomonadales</taxon>
        <taxon>Hyphomonadaceae</taxon>
        <taxon>Hirschia</taxon>
    </lineage>
</organism>
<gene>
    <name evidence="3" type="ordered locus">Hbal_1785</name>
</gene>
<dbReference type="KEGG" id="hba:Hbal_1785"/>
<dbReference type="SUPFAM" id="SSF53756">
    <property type="entry name" value="UDP-Glycosyltransferase/glycogen phosphorylase"/>
    <property type="match status" value="1"/>
</dbReference>
<dbReference type="OrthoDB" id="7847955at2"/>
<dbReference type="RefSeq" id="WP_015827621.1">
    <property type="nucleotide sequence ID" value="NC_012982.1"/>
</dbReference>
<reference evidence="4" key="1">
    <citation type="journal article" date="2011" name="J. Bacteriol.">
        <title>Genome sequences of eight morphologically diverse alphaproteobacteria.</title>
        <authorList>
            <consortium name="US DOE Joint Genome Institute"/>
            <person name="Brown P.J."/>
            <person name="Kysela D.T."/>
            <person name="Buechlein A."/>
            <person name="Hemmerich C."/>
            <person name="Brun Y.V."/>
        </authorList>
    </citation>
    <scope>NUCLEOTIDE SEQUENCE [LARGE SCALE GENOMIC DNA]</scope>
    <source>
        <strain evidence="4">ATCC 49814 / DSM 5838 / IFAM 1418</strain>
    </source>
</reference>
<dbReference type="Proteomes" id="UP000002745">
    <property type="component" value="Chromosome"/>
</dbReference>
<dbReference type="AlphaFoldDB" id="C6XK26"/>
<evidence type="ECO:0000313" key="4">
    <source>
        <dbReference type="Proteomes" id="UP000002745"/>
    </source>
</evidence>
<protein>
    <submittedName>
        <fullName evidence="3">Glycosyl transferase group 1</fullName>
    </submittedName>
</protein>
<dbReference type="Gene3D" id="3.40.50.2000">
    <property type="entry name" value="Glycogen Phosphorylase B"/>
    <property type="match status" value="2"/>
</dbReference>
<dbReference type="InterPro" id="IPR001296">
    <property type="entry name" value="Glyco_trans_1"/>
</dbReference>
<dbReference type="InterPro" id="IPR050194">
    <property type="entry name" value="Glycosyltransferase_grp1"/>
</dbReference>
<keyword evidence="3" id="KW-0808">Transferase</keyword>